<dbReference type="EMBL" id="JBEPLJ010000028">
    <property type="protein sequence ID" value="MET3588608.1"/>
    <property type="molecule type" value="Genomic_DNA"/>
</dbReference>
<dbReference type="PANTHER" id="PTHR33217:SF7">
    <property type="entry name" value="TRANSPOSASE FOR INSERTION SEQUENCE ELEMENT IS1081"/>
    <property type="match status" value="1"/>
</dbReference>
<keyword evidence="8" id="KW-1185">Reference proteome</keyword>
<keyword evidence="3 6" id="KW-0815">Transposition</keyword>
<comment type="caution">
    <text evidence="7">The sequence shown here is derived from an EMBL/GenBank/DDBJ whole genome shotgun (WGS) entry which is preliminary data.</text>
</comment>
<keyword evidence="6" id="KW-0814">Transposable element</keyword>
<evidence type="ECO:0000256" key="3">
    <source>
        <dbReference type="ARBA" id="ARBA00022578"/>
    </source>
</evidence>
<sequence>MHFLRNALDYLPRKHGDDCLQELRWLCDRRDLAEAKTDLGAWLAKWSGKYPRMTDWAEENIEQTLTFFRLPRQHHKHLKSTNMLERLDEEIRRGTYVVRIFPNAESCLRPVRVLAVETNETG</sequence>
<organism evidence="7 8">
    <name type="scientific">Pseudorhizobium tarimense</name>
    <dbReference type="NCBI Taxonomy" id="1079109"/>
    <lineage>
        <taxon>Bacteria</taxon>
        <taxon>Pseudomonadati</taxon>
        <taxon>Pseudomonadota</taxon>
        <taxon>Alphaproteobacteria</taxon>
        <taxon>Hyphomicrobiales</taxon>
        <taxon>Rhizobiaceae</taxon>
        <taxon>Rhizobium/Agrobacterium group</taxon>
        <taxon>Pseudorhizobium</taxon>
    </lineage>
</organism>
<evidence type="ECO:0000256" key="6">
    <source>
        <dbReference type="RuleBase" id="RU365089"/>
    </source>
</evidence>
<dbReference type="InterPro" id="IPR001207">
    <property type="entry name" value="Transposase_mutator"/>
</dbReference>
<dbReference type="Pfam" id="PF00872">
    <property type="entry name" value="Transposase_mut"/>
    <property type="match status" value="1"/>
</dbReference>
<evidence type="ECO:0000256" key="4">
    <source>
        <dbReference type="ARBA" id="ARBA00023125"/>
    </source>
</evidence>
<comment type="similarity">
    <text evidence="2 6">Belongs to the transposase mutator family.</text>
</comment>
<dbReference type="PANTHER" id="PTHR33217">
    <property type="entry name" value="TRANSPOSASE FOR INSERTION SEQUENCE ELEMENT IS1081"/>
    <property type="match status" value="1"/>
</dbReference>
<evidence type="ECO:0000256" key="1">
    <source>
        <dbReference type="ARBA" id="ARBA00002190"/>
    </source>
</evidence>
<evidence type="ECO:0000313" key="8">
    <source>
        <dbReference type="Proteomes" id="UP001549031"/>
    </source>
</evidence>
<dbReference type="Proteomes" id="UP001549031">
    <property type="component" value="Unassembled WGS sequence"/>
</dbReference>
<evidence type="ECO:0000256" key="5">
    <source>
        <dbReference type="ARBA" id="ARBA00023172"/>
    </source>
</evidence>
<evidence type="ECO:0000256" key="2">
    <source>
        <dbReference type="ARBA" id="ARBA00010961"/>
    </source>
</evidence>
<proteinExistence type="inferred from homology"/>
<reference evidence="7 8" key="1">
    <citation type="submission" date="2024-06" db="EMBL/GenBank/DDBJ databases">
        <title>Genomic Encyclopedia of Type Strains, Phase IV (KMG-IV): sequencing the most valuable type-strain genomes for metagenomic binning, comparative biology and taxonomic classification.</title>
        <authorList>
            <person name="Goeker M."/>
        </authorList>
    </citation>
    <scope>NUCLEOTIDE SEQUENCE [LARGE SCALE GENOMIC DNA]</scope>
    <source>
        <strain evidence="7 8">DSM 105042</strain>
    </source>
</reference>
<accession>A0ABV2HDJ2</accession>
<keyword evidence="4 6" id="KW-0238">DNA-binding</keyword>
<gene>
    <name evidence="7" type="ORF">ABID21_004744</name>
</gene>
<keyword evidence="5 6" id="KW-0233">DNA recombination</keyword>
<protein>
    <recommendedName>
        <fullName evidence="6">Mutator family transposase</fullName>
    </recommendedName>
</protein>
<name>A0ABV2HDJ2_9HYPH</name>
<comment type="function">
    <text evidence="1 6">Required for the transposition of the insertion element.</text>
</comment>
<evidence type="ECO:0000313" key="7">
    <source>
        <dbReference type="EMBL" id="MET3588608.1"/>
    </source>
</evidence>